<comment type="caution">
    <text evidence="2">The sequence shown here is derived from an EMBL/GenBank/DDBJ whole genome shotgun (WGS) entry which is preliminary data.</text>
</comment>
<accession>A0A8I0MZV0</accession>
<proteinExistence type="predicted"/>
<keyword evidence="1" id="KW-0472">Membrane</keyword>
<evidence type="ECO:0000313" key="2">
    <source>
        <dbReference type="EMBL" id="MBE0348343.1"/>
    </source>
</evidence>
<feature type="transmembrane region" description="Helical" evidence="1">
    <location>
        <begin position="7"/>
        <end position="27"/>
    </location>
</feature>
<name>A0A8I0MZV0_9GAMM</name>
<dbReference type="Proteomes" id="UP000660708">
    <property type="component" value="Unassembled WGS sequence"/>
</dbReference>
<gene>
    <name evidence="2" type="ORF">PPEP_b0041</name>
</gene>
<evidence type="ECO:0000313" key="3">
    <source>
        <dbReference type="Proteomes" id="UP000660708"/>
    </source>
</evidence>
<protein>
    <submittedName>
        <fullName evidence="2">Uncharacterized protein</fullName>
    </submittedName>
</protein>
<keyword evidence="3" id="KW-1185">Reference proteome</keyword>
<dbReference type="EMBL" id="AQHF01000033">
    <property type="protein sequence ID" value="MBE0348343.1"/>
    <property type="molecule type" value="Genomic_DNA"/>
</dbReference>
<evidence type="ECO:0000256" key="1">
    <source>
        <dbReference type="SAM" id="Phobius"/>
    </source>
</evidence>
<keyword evidence="1" id="KW-0812">Transmembrane</keyword>
<keyword evidence="1" id="KW-1133">Transmembrane helix</keyword>
<organism evidence="2 3">
    <name type="scientific">Pseudoalteromonas peptidolytica F12-50-A1</name>
    <dbReference type="NCBI Taxonomy" id="1315280"/>
    <lineage>
        <taxon>Bacteria</taxon>
        <taxon>Pseudomonadati</taxon>
        <taxon>Pseudomonadota</taxon>
        <taxon>Gammaproteobacteria</taxon>
        <taxon>Alteromonadales</taxon>
        <taxon>Pseudoalteromonadaceae</taxon>
        <taxon>Pseudoalteromonas</taxon>
    </lineage>
</organism>
<sequence>MRVDMKLNARLLLGISLAVILVVLYFISTSTDENNINSPDKPTTPFISQSELIETLPDFYVMDKEISDGDKNKEILANNLVSKIRHSFGKKDMLDFEAELIAILKNPAISRQDKINLLWTMVHQLGVETEQGLYVLEYMATLAPVELSEELTVLFTNVSARAKLGLLYVMESILRLDNTAAKVSAEHLAQAKQQMLDTISAQLVNVDNNVELGFSILETVVGYLPFDQAKLLIDDHFMTVSGEQGETSRATKAGIYNRLALANPVSRNEFLPQYIESLSADPKKTIEKEALRQDLFNIIKIDRFIAKAPQEFKNTVKDFLVAELPKIEVESTEFNYDAVMLYADLSIAMAKLQGNDLHSSESLYKKQINNTTNLLEQAILLSRSPYELNTLLPDEYTRLQISERLRAEAKRLGDSSVYSSLLRDVAKQL</sequence>
<reference evidence="2 3" key="1">
    <citation type="submission" date="2015-06" db="EMBL/GenBank/DDBJ databases">
        <title>Genome sequence of Pseudoalteromonas peptidolytica.</title>
        <authorList>
            <person name="Xie B.-B."/>
            <person name="Rong J.-C."/>
            <person name="Qin Q.-L."/>
            <person name="Zhang Y.-Z."/>
        </authorList>
    </citation>
    <scope>NUCLEOTIDE SEQUENCE [LARGE SCALE GENOMIC DNA]</scope>
    <source>
        <strain evidence="2 3">F12-50-A1</strain>
    </source>
</reference>
<dbReference type="AlphaFoldDB" id="A0A8I0MZV0"/>